<organism evidence="2 3">
    <name type="scientific">Coilia grayii</name>
    <name type="common">Gray's grenadier anchovy</name>
    <dbReference type="NCBI Taxonomy" id="363190"/>
    <lineage>
        <taxon>Eukaryota</taxon>
        <taxon>Metazoa</taxon>
        <taxon>Chordata</taxon>
        <taxon>Craniata</taxon>
        <taxon>Vertebrata</taxon>
        <taxon>Euteleostomi</taxon>
        <taxon>Actinopterygii</taxon>
        <taxon>Neopterygii</taxon>
        <taxon>Teleostei</taxon>
        <taxon>Clupei</taxon>
        <taxon>Clupeiformes</taxon>
        <taxon>Clupeoidei</taxon>
        <taxon>Engraulidae</taxon>
        <taxon>Coilinae</taxon>
        <taxon>Coilia</taxon>
    </lineage>
</organism>
<accession>A0ABD1JJ26</accession>
<dbReference type="Pfam" id="PF17921">
    <property type="entry name" value="Integrase_H2C2"/>
    <property type="match status" value="1"/>
</dbReference>
<dbReference type="AlphaFoldDB" id="A0ABD1JJ26"/>
<reference evidence="2 3" key="1">
    <citation type="submission" date="2024-09" db="EMBL/GenBank/DDBJ databases">
        <title>A chromosome-level genome assembly of Gray's grenadier anchovy, Coilia grayii.</title>
        <authorList>
            <person name="Fu Z."/>
        </authorList>
    </citation>
    <scope>NUCLEOTIDE SEQUENCE [LARGE SCALE GENOMIC DNA]</scope>
    <source>
        <strain evidence="2">G4</strain>
        <tissue evidence="2">Muscle</tissue>
    </source>
</reference>
<dbReference type="EMBL" id="JBHFQA010000015">
    <property type="protein sequence ID" value="KAL2087169.1"/>
    <property type="molecule type" value="Genomic_DNA"/>
</dbReference>
<dbReference type="Gene3D" id="1.10.340.70">
    <property type="match status" value="1"/>
</dbReference>
<evidence type="ECO:0000313" key="2">
    <source>
        <dbReference type="EMBL" id="KAL2087169.1"/>
    </source>
</evidence>
<feature type="domain" description="Integrase zinc-binding" evidence="1">
    <location>
        <begin position="8"/>
        <end position="54"/>
    </location>
</feature>
<comment type="caution">
    <text evidence="2">The sequence shown here is derived from an EMBL/GenBank/DDBJ whole genome shotgun (WGS) entry which is preliminary data.</text>
</comment>
<protein>
    <recommendedName>
        <fullName evidence="1">Integrase zinc-binding domain-containing protein</fullName>
    </recommendedName>
</protein>
<sequence>MRLVVMSEEQKRAVLAECHNNPGTGNHGGVRATMDRVVAGYYWDTIKADVAEWALNACETDAAFEMADPEEELDLKLAKVKALNEKVLNYIEKGTGETKKKTFETKKRKGVHQGSVKAGDEVLIGEPQKKVMGNSLQDLHQGPFTLTSLTEKSVAVSGKMKKLNVSRLRPYFRPQDHSHETEDITLVDHHYTSNGPLWSKRLGPDQEQLLTYVLDKARPAKEIVVLDGPTCLQREDFWTLGLDEEVESNVSGY</sequence>
<evidence type="ECO:0000313" key="3">
    <source>
        <dbReference type="Proteomes" id="UP001591681"/>
    </source>
</evidence>
<dbReference type="Proteomes" id="UP001591681">
    <property type="component" value="Unassembled WGS sequence"/>
</dbReference>
<proteinExistence type="predicted"/>
<gene>
    <name evidence="2" type="ORF">ACEWY4_018228</name>
</gene>
<evidence type="ECO:0000259" key="1">
    <source>
        <dbReference type="Pfam" id="PF17921"/>
    </source>
</evidence>
<keyword evidence="3" id="KW-1185">Reference proteome</keyword>
<dbReference type="InterPro" id="IPR041588">
    <property type="entry name" value="Integrase_H2C2"/>
</dbReference>
<name>A0ABD1JJ26_9TELE</name>